<accession>R7UVW3</accession>
<name>R7UVW3_CAPTE</name>
<sequence length="132" mass="14228">MICSFLLFASLIVGRNAGIIKFTTTPGKVYGLEGGRAVMVWEYETEGRDLGFIQWDHSKNGSLIRILRVTADGTVTPGNEFSHASFTPPATITLDPLEATDAGNVICSIFLLDATLMGDTAIVTIVELDGKY</sequence>
<evidence type="ECO:0000256" key="1">
    <source>
        <dbReference type="SAM" id="SignalP"/>
    </source>
</evidence>
<feature type="chain" id="PRO_5008788440" evidence="1">
    <location>
        <begin position="18"/>
        <end position="132"/>
    </location>
</feature>
<feature type="signal peptide" evidence="1">
    <location>
        <begin position="1"/>
        <end position="17"/>
    </location>
</feature>
<reference evidence="4" key="1">
    <citation type="submission" date="2012-12" db="EMBL/GenBank/DDBJ databases">
        <authorList>
            <person name="Hellsten U."/>
            <person name="Grimwood J."/>
            <person name="Chapman J.A."/>
            <person name="Shapiro H."/>
            <person name="Aerts A."/>
            <person name="Otillar R.P."/>
            <person name="Terry A.Y."/>
            <person name="Boore J.L."/>
            <person name="Simakov O."/>
            <person name="Marletaz F."/>
            <person name="Cho S.-J."/>
            <person name="Edsinger-Gonzales E."/>
            <person name="Havlak P."/>
            <person name="Kuo D.-H."/>
            <person name="Larsson T."/>
            <person name="Lv J."/>
            <person name="Arendt D."/>
            <person name="Savage R."/>
            <person name="Osoegawa K."/>
            <person name="de Jong P."/>
            <person name="Lindberg D.R."/>
            <person name="Seaver E.C."/>
            <person name="Weisblat D.A."/>
            <person name="Putnam N.H."/>
            <person name="Grigoriev I.V."/>
            <person name="Rokhsar D.S."/>
        </authorList>
    </citation>
    <scope>NUCLEOTIDE SEQUENCE</scope>
    <source>
        <strain evidence="4">I ESC-2004</strain>
    </source>
</reference>
<evidence type="ECO:0000313" key="2">
    <source>
        <dbReference type="EMBL" id="ELU07521.1"/>
    </source>
</evidence>
<evidence type="ECO:0000313" key="4">
    <source>
        <dbReference type="Proteomes" id="UP000014760"/>
    </source>
</evidence>
<dbReference type="EMBL" id="KB299834">
    <property type="protein sequence ID" value="ELU07521.1"/>
    <property type="molecule type" value="Genomic_DNA"/>
</dbReference>
<proteinExistence type="predicted"/>
<reference evidence="2 4" key="2">
    <citation type="journal article" date="2013" name="Nature">
        <title>Insights into bilaterian evolution from three spiralian genomes.</title>
        <authorList>
            <person name="Simakov O."/>
            <person name="Marletaz F."/>
            <person name="Cho S.J."/>
            <person name="Edsinger-Gonzales E."/>
            <person name="Havlak P."/>
            <person name="Hellsten U."/>
            <person name="Kuo D.H."/>
            <person name="Larsson T."/>
            <person name="Lv J."/>
            <person name="Arendt D."/>
            <person name="Savage R."/>
            <person name="Osoegawa K."/>
            <person name="de Jong P."/>
            <person name="Grimwood J."/>
            <person name="Chapman J.A."/>
            <person name="Shapiro H."/>
            <person name="Aerts A."/>
            <person name="Otillar R.P."/>
            <person name="Terry A.Y."/>
            <person name="Boore J.L."/>
            <person name="Grigoriev I.V."/>
            <person name="Lindberg D.R."/>
            <person name="Seaver E.C."/>
            <person name="Weisblat D.A."/>
            <person name="Putnam N.H."/>
            <person name="Rokhsar D.S."/>
        </authorList>
    </citation>
    <scope>NUCLEOTIDE SEQUENCE</scope>
    <source>
        <strain evidence="2 4">I ESC-2004</strain>
    </source>
</reference>
<gene>
    <name evidence="2" type="ORF">CAPTEDRAFT_198458</name>
</gene>
<organism evidence="2">
    <name type="scientific">Capitella teleta</name>
    <name type="common">Polychaete worm</name>
    <dbReference type="NCBI Taxonomy" id="283909"/>
    <lineage>
        <taxon>Eukaryota</taxon>
        <taxon>Metazoa</taxon>
        <taxon>Spiralia</taxon>
        <taxon>Lophotrochozoa</taxon>
        <taxon>Annelida</taxon>
        <taxon>Polychaeta</taxon>
        <taxon>Sedentaria</taxon>
        <taxon>Scolecida</taxon>
        <taxon>Capitellidae</taxon>
        <taxon>Capitella</taxon>
    </lineage>
</organism>
<dbReference type="AlphaFoldDB" id="R7UVW3"/>
<dbReference type="EnsemblMetazoa" id="CapteT198458">
    <property type="protein sequence ID" value="CapteP198458"/>
    <property type="gene ID" value="CapteG198458"/>
</dbReference>
<dbReference type="Proteomes" id="UP000014760">
    <property type="component" value="Unassembled WGS sequence"/>
</dbReference>
<dbReference type="EMBL" id="AMQN01042944">
    <property type="status" value="NOT_ANNOTATED_CDS"/>
    <property type="molecule type" value="Genomic_DNA"/>
</dbReference>
<keyword evidence="1" id="KW-0732">Signal</keyword>
<dbReference type="HOGENOM" id="CLU_1919042_0_0_1"/>
<evidence type="ECO:0000313" key="3">
    <source>
        <dbReference type="EnsemblMetazoa" id="CapteP198458"/>
    </source>
</evidence>
<protein>
    <submittedName>
        <fullName evidence="2 3">Uncharacterized protein</fullName>
    </submittedName>
</protein>
<keyword evidence="4" id="KW-1185">Reference proteome</keyword>
<reference evidence="3" key="3">
    <citation type="submission" date="2015-06" db="UniProtKB">
        <authorList>
            <consortium name="EnsemblMetazoa"/>
        </authorList>
    </citation>
    <scope>IDENTIFICATION</scope>
</reference>